<proteinExistence type="predicted"/>
<reference evidence="2" key="1">
    <citation type="submission" date="2016-09" db="EMBL/GenBank/DDBJ databases">
        <authorList>
            <person name="Koehorst J."/>
        </authorList>
    </citation>
    <scope>NUCLEOTIDE SEQUENCE [LARGE SCALE GENOMIC DNA]</scope>
</reference>
<gene>
    <name evidence="1" type="ORF">PYTT_1484</name>
</gene>
<dbReference type="KEGG" id="agl:PYTT_1484"/>
<sequence length="242" mass="25901">MLACGTLTASENENTYYLDFGINSSEAISGRNHLGEKDDHETTIGHITFTINDLIANKGSSSGISASYASNSQTPPANTPLDLTWNNTNVSLDGINTSSGFSDVFCFVSLSNLKATNTYSISLLMSSVKDSMTIYTNLSDTATFQSASYYQNLETGEAIPLDLSNATSAGTTFHGLTTDDILIKINFTGSESFTFGAISNSSESFTLAGLSIQENMPIPEASTAALSLCFGMSMLFRRRRRA</sequence>
<evidence type="ECO:0000313" key="1">
    <source>
        <dbReference type="EMBL" id="SEH89018.1"/>
    </source>
</evidence>
<name>A0A1H6LKC1_9BACT</name>
<accession>A0A1H6LKC1</accession>
<keyword evidence="2" id="KW-1185">Reference proteome</keyword>
<organism evidence="1 2">
    <name type="scientific">Akkermansia glycaniphila</name>
    <dbReference type="NCBI Taxonomy" id="1679444"/>
    <lineage>
        <taxon>Bacteria</taxon>
        <taxon>Pseudomonadati</taxon>
        <taxon>Verrucomicrobiota</taxon>
        <taxon>Verrucomicrobiia</taxon>
        <taxon>Verrucomicrobiales</taxon>
        <taxon>Akkermansiaceae</taxon>
        <taxon>Akkermansia</taxon>
    </lineage>
</organism>
<dbReference type="EMBL" id="LT629973">
    <property type="protein sequence ID" value="SEH89018.1"/>
    <property type="molecule type" value="Genomic_DNA"/>
</dbReference>
<dbReference type="AlphaFoldDB" id="A0A1H6LKC1"/>
<dbReference type="Proteomes" id="UP000176204">
    <property type="component" value="Chromosome I"/>
</dbReference>
<protein>
    <submittedName>
        <fullName evidence="1">Uncharacterized protein</fullName>
    </submittedName>
</protein>
<evidence type="ECO:0000313" key="2">
    <source>
        <dbReference type="Proteomes" id="UP000176204"/>
    </source>
</evidence>